<dbReference type="HAMAP" id="MF_01341">
    <property type="entry name" value="Ribosomal_uL15"/>
    <property type="match status" value="1"/>
</dbReference>
<name>A0A0A7UVI3_9SPIR</name>
<evidence type="ECO:0000313" key="7">
    <source>
        <dbReference type="EMBL" id="AJA90306.1"/>
    </source>
</evidence>
<dbReference type="STRING" id="1245910.OY14_02470"/>
<feature type="compositionally biased region" description="Gly residues" evidence="5">
    <location>
        <begin position="19"/>
        <end position="33"/>
    </location>
</feature>
<gene>
    <name evidence="4" type="primary">rplO</name>
    <name evidence="7" type="ORF">OY14_02470</name>
</gene>
<dbReference type="Proteomes" id="UP000030940">
    <property type="component" value="Chromosome"/>
</dbReference>
<evidence type="ECO:0000313" key="8">
    <source>
        <dbReference type="Proteomes" id="UP000030940"/>
    </source>
</evidence>
<comment type="subunit">
    <text evidence="4">Part of the 50S ribosomal subunit.</text>
</comment>
<sequence>MFNLLKPKGASKRRKIIGRGPGSGLGKTSGRGQKGQRARNTSPRLGFEGGQTPLYRRLPRRGFSNNDYKLEYAIVNLGDIDKKFKDGQVVNYDTLLENKLIRKKNKRIKILSNGKFTKKIPFEVSKISKSAESLVTKIGCTIKLV</sequence>
<feature type="region of interest" description="Disordered" evidence="5">
    <location>
        <begin position="1"/>
        <end position="52"/>
    </location>
</feature>
<dbReference type="Gene3D" id="3.100.10.10">
    <property type="match status" value="1"/>
</dbReference>
<feature type="domain" description="Large ribosomal subunit protein uL15/eL18" evidence="6">
    <location>
        <begin position="74"/>
        <end position="142"/>
    </location>
</feature>
<dbReference type="InterPro" id="IPR036227">
    <property type="entry name" value="Ribosomal_uL15/eL18_sf"/>
</dbReference>
<dbReference type="NCBIfam" id="TIGR01071">
    <property type="entry name" value="rplO_bact"/>
    <property type="match status" value="1"/>
</dbReference>
<evidence type="ECO:0000256" key="1">
    <source>
        <dbReference type="ARBA" id="ARBA00007320"/>
    </source>
</evidence>
<proteinExistence type="inferred from homology"/>
<dbReference type="GO" id="GO:0019843">
    <property type="term" value="F:rRNA binding"/>
    <property type="evidence" value="ECO:0007669"/>
    <property type="project" value="UniProtKB-UniRule"/>
</dbReference>
<dbReference type="AlphaFoldDB" id="A0A0A7UVI3"/>
<keyword evidence="8" id="KW-1185">Reference proteome</keyword>
<protein>
    <recommendedName>
        <fullName evidence="4">Large ribosomal subunit protein uL15</fullName>
    </recommendedName>
</protein>
<evidence type="ECO:0000259" key="6">
    <source>
        <dbReference type="Pfam" id="PF00828"/>
    </source>
</evidence>
<dbReference type="KEGG" id="bchi:OY14_02470"/>
<keyword evidence="4" id="KW-0694">RNA-binding</keyword>
<organism evidence="7 8">
    <name type="scientific">Borreliella chilensis</name>
    <dbReference type="NCBI Taxonomy" id="1245910"/>
    <lineage>
        <taxon>Bacteria</taxon>
        <taxon>Pseudomonadati</taxon>
        <taxon>Spirochaetota</taxon>
        <taxon>Spirochaetia</taxon>
        <taxon>Spirochaetales</taxon>
        <taxon>Borreliaceae</taxon>
        <taxon>Borreliella</taxon>
    </lineage>
</organism>
<dbReference type="PANTHER" id="PTHR12934:SF11">
    <property type="entry name" value="LARGE RIBOSOMAL SUBUNIT PROTEIN UL15M"/>
    <property type="match status" value="1"/>
</dbReference>
<dbReference type="PANTHER" id="PTHR12934">
    <property type="entry name" value="50S RIBOSOMAL PROTEIN L15"/>
    <property type="match status" value="1"/>
</dbReference>
<dbReference type="GO" id="GO:0003735">
    <property type="term" value="F:structural constituent of ribosome"/>
    <property type="evidence" value="ECO:0007669"/>
    <property type="project" value="InterPro"/>
</dbReference>
<evidence type="ECO:0000256" key="4">
    <source>
        <dbReference type="HAMAP-Rule" id="MF_01341"/>
    </source>
</evidence>
<dbReference type="HOGENOM" id="CLU_055188_4_2_12"/>
<dbReference type="GO" id="GO:0022625">
    <property type="term" value="C:cytosolic large ribosomal subunit"/>
    <property type="evidence" value="ECO:0007669"/>
    <property type="project" value="TreeGrafter"/>
</dbReference>
<dbReference type="Pfam" id="PF00828">
    <property type="entry name" value="Ribosomal_L27A"/>
    <property type="match status" value="1"/>
</dbReference>
<comment type="function">
    <text evidence="4">Binds to the 23S rRNA.</text>
</comment>
<dbReference type="EMBL" id="CP009910">
    <property type="protein sequence ID" value="AJA90306.1"/>
    <property type="molecule type" value="Genomic_DNA"/>
</dbReference>
<evidence type="ECO:0000256" key="3">
    <source>
        <dbReference type="ARBA" id="ARBA00023274"/>
    </source>
</evidence>
<dbReference type="InterPro" id="IPR030878">
    <property type="entry name" value="Ribosomal_uL15"/>
</dbReference>
<evidence type="ECO:0000256" key="5">
    <source>
        <dbReference type="SAM" id="MobiDB-lite"/>
    </source>
</evidence>
<evidence type="ECO:0000256" key="2">
    <source>
        <dbReference type="ARBA" id="ARBA00022980"/>
    </source>
</evidence>
<reference evidence="7 8" key="1">
    <citation type="journal article" date="2015" name="Genome Announc.">
        <title>Genome Sequence of Borrelia chilensis VA1, a South American Member of the Lyme Borreliosis Group.</title>
        <authorList>
            <person name="Huang W."/>
            <person name="Ojaimi C."/>
            <person name="Fallon J.T."/>
            <person name="Travisany D."/>
            <person name="Maass A."/>
            <person name="Ivanova L."/>
            <person name="Tomova A."/>
            <person name="Gonzalez-Acuna D."/>
            <person name="Godfrey H.P."/>
            <person name="Cabello F.C."/>
        </authorList>
    </citation>
    <scope>NUCLEOTIDE SEQUENCE [LARGE SCALE GENOMIC DNA]</scope>
    <source>
        <strain evidence="7 8">VA1</strain>
    </source>
</reference>
<dbReference type="InterPro" id="IPR005749">
    <property type="entry name" value="Ribosomal_uL15_bac-type"/>
</dbReference>
<keyword evidence="4" id="KW-0699">rRNA-binding</keyword>
<keyword evidence="2 4" id="KW-0689">Ribosomal protein</keyword>
<keyword evidence="3 4" id="KW-0687">Ribonucleoprotein</keyword>
<accession>A0A0A7UVI3</accession>
<dbReference type="InterPro" id="IPR021131">
    <property type="entry name" value="Ribosomal_uL15/eL18"/>
</dbReference>
<comment type="similarity">
    <text evidence="1 4">Belongs to the universal ribosomal protein uL15 family.</text>
</comment>
<dbReference type="GO" id="GO:0006412">
    <property type="term" value="P:translation"/>
    <property type="evidence" value="ECO:0007669"/>
    <property type="project" value="UniProtKB-UniRule"/>
</dbReference>
<dbReference type="SUPFAM" id="SSF52080">
    <property type="entry name" value="Ribosomal proteins L15p and L18e"/>
    <property type="match status" value="1"/>
</dbReference>